<name>A0ABS5KSF2_9ACTN</name>
<evidence type="ECO:0000313" key="3">
    <source>
        <dbReference type="Proteomes" id="UP000730482"/>
    </source>
</evidence>
<dbReference type="EMBL" id="JAAFYZ010000060">
    <property type="protein sequence ID" value="MBS2548959.1"/>
    <property type="molecule type" value="Genomic_DNA"/>
</dbReference>
<sequence>MPAQQRQGRLSDVITRLSAARFRRSLPQPTTEPAAPYAESPRSWSAIRSRLTRQRRRLAIGTAGVAAVGVLLALPPIRTQLRDSFTRLPQPYTALYFTSPPRVDGTVLTVPVSVHAVDTSTDTYNVRVWTVDAKGRVDDSQTADLKWDGQALSAVVSMPVNPQADYVWVALNGSTETLHYKIAVA</sequence>
<keyword evidence="1" id="KW-1133">Transmembrane helix</keyword>
<keyword evidence="1" id="KW-0812">Transmembrane</keyword>
<reference evidence="2 3" key="1">
    <citation type="submission" date="2020-02" db="EMBL/GenBank/DDBJ databases">
        <title>Acidophilic actinobacteria isolated from forest soil.</title>
        <authorList>
            <person name="Golinska P."/>
        </authorList>
    </citation>
    <scope>NUCLEOTIDE SEQUENCE [LARGE SCALE GENOMIC DNA]</scope>
    <source>
        <strain evidence="2 3">NL8</strain>
    </source>
</reference>
<dbReference type="Proteomes" id="UP000730482">
    <property type="component" value="Unassembled WGS sequence"/>
</dbReference>
<feature type="transmembrane region" description="Helical" evidence="1">
    <location>
        <begin position="58"/>
        <end position="77"/>
    </location>
</feature>
<gene>
    <name evidence="2" type="ORF">KGQ19_19010</name>
</gene>
<organism evidence="2 3">
    <name type="scientific">Catenulispora pinistramenti</name>
    <dbReference type="NCBI Taxonomy" id="2705254"/>
    <lineage>
        <taxon>Bacteria</taxon>
        <taxon>Bacillati</taxon>
        <taxon>Actinomycetota</taxon>
        <taxon>Actinomycetes</taxon>
        <taxon>Catenulisporales</taxon>
        <taxon>Catenulisporaceae</taxon>
        <taxon>Catenulispora</taxon>
    </lineage>
</organism>
<keyword evidence="1" id="KW-0472">Membrane</keyword>
<comment type="caution">
    <text evidence="2">The sequence shown here is derived from an EMBL/GenBank/DDBJ whole genome shotgun (WGS) entry which is preliminary data.</text>
</comment>
<keyword evidence="3" id="KW-1185">Reference proteome</keyword>
<evidence type="ECO:0000313" key="2">
    <source>
        <dbReference type="EMBL" id="MBS2548959.1"/>
    </source>
</evidence>
<evidence type="ECO:0008006" key="4">
    <source>
        <dbReference type="Google" id="ProtNLM"/>
    </source>
</evidence>
<protein>
    <recommendedName>
        <fullName evidence="4">Tat pathway signal sequence domain protein</fullName>
    </recommendedName>
</protein>
<evidence type="ECO:0000256" key="1">
    <source>
        <dbReference type="SAM" id="Phobius"/>
    </source>
</evidence>
<proteinExistence type="predicted"/>
<accession>A0ABS5KSF2</accession>
<dbReference type="RefSeq" id="WP_212010536.1">
    <property type="nucleotide sequence ID" value="NZ_JAAFYZ010000060.1"/>
</dbReference>